<evidence type="ECO:0000313" key="1">
    <source>
        <dbReference type="EMBL" id="CAG8524378.1"/>
    </source>
</evidence>
<organism evidence="1 2">
    <name type="scientific">Cetraspora pellucida</name>
    <dbReference type="NCBI Taxonomy" id="1433469"/>
    <lineage>
        <taxon>Eukaryota</taxon>
        <taxon>Fungi</taxon>
        <taxon>Fungi incertae sedis</taxon>
        <taxon>Mucoromycota</taxon>
        <taxon>Glomeromycotina</taxon>
        <taxon>Glomeromycetes</taxon>
        <taxon>Diversisporales</taxon>
        <taxon>Gigasporaceae</taxon>
        <taxon>Cetraspora</taxon>
    </lineage>
</organism>
<dbReference type="Proteomes" id="UP000789366">
    <property type="component" value="Unassembled WGS sequence"/>
</dbReference>
<evidence type="ECO:0000313" key="2">
    <source>
        <dbReference type="Proteomes" id="UP000789366"/>
    </source>
</evidence>
<sequence>KPTATPDNMTKEPLQEEEIFVDALEEIQSGETTSIVGDQNPAELKAQISQLEDQILELRISKLKDFSEYQEAKKKVSAELASNIDYGVKEIERLETKLRTINKKRLELQEQLGQSQSEKARLEIKLLNAENKDREPIAPTSN</sequence>
<keyword evidence="2" id="KW-1185">Reference proteome</keyword>
<reference evidence="1" key="1">
    <citation type="submission" date="2021-06" db="EMBL/GenBank/DDBJ databases">
        <authorList>
            <person name="Kallberg Y."/>
            <person name="Tangrot J."/>
            <person name="Rosling A."/>
        </authorList>
    </citation>
    <scope>NUCLEOTIDE SEQUENCE</scope>
    <source>
        <strain evidence="1">28 12/20/2015</strain>
    </source>
</reference>
<dbReference type="EMBL" id="CAJVPW010003449">
    <property type="protein sequence ID" value="CAG8524378.1"/>
    <property type="molecule type" value="Genomic_DNA"/>
</dbReference>
<proteinExistence type="predicted"/>
<comment type="caution">
    <text evidence="1">The sequence shown here is derived from an EMBL/GenBank/DDBJ whole genome shotgun (WGS) entry which is preliminary data.</text>
</comment>
<accession>A0ACA9LI74</accession>
<protein>
    <submittedName>
        <fullName evidence="1">651_t:CDS:1</fullName>
    </submittedName>
</protein>
<feature type="non-terminal residue" evidence="1">
    <location>
        <position position="1"/>
    </location>
</feature>
<name>A0ACA9LI74_9GLOM</name>
<gene>
    <name evidence="1" type="ORF">SPELUC_LOCUS4081</name>
</gene>